<dbReference type="Gene3D" id="3.40.30.10">
    <property type="entry name" value="Glutaredoxin"/>
    <property type="match status" value="1"/>
</dbReference>
<dbReference type="Proteomes" id="UP000185062">
    <property type="component" value="Unassembled WGS sequence"/>
</dbReference>
<dbReference type="eggNOG" id="COG0526">
    <property type="taxonomic scope" value="Bacteria"/>
</dbReference>
<evidence type="ECO:0000313" key="4">
    <source>
        <dbReference type="Proteomes" id="UP000185062"/>
    </source>
</evidence>
<dbReference type="RefSeq" id="WP_028462228.1">
    <property type="nucleotide sequence ID" value="NZ_FSRO01000001.1"/>
</dbReference>
<dbReference type="PROSITE" id="PS00194">
    <property type="entry name" value="THIOREDOXIN_1"/>
    <property type="match status" value="1"/>
</dbReference>
<keyword evidence="1" id="KW-0676">Redox-active center</keyword>
<keyword evidence="3" id="KW-0413">Isomerase</keyword>
<feature type="domain" description="Thioredoxin" evidence="2">
    <location>
        <begin position="43"/>
        <end position="184"/>
    </location>
</feature>
<dbReference type="InterPro" id="IPR000866">
    <property type="entry name" value="AhpC/TSA"/>
</dbReference>
<dbReference type="InterPro" id="IPR017937">
    <property type="entry name" value="Thioredoxin_CS"/>
</dbReference>
<dbReference type="SUPFAM" id="SSF52833">
    <property type="entry name" value="Thioredoxin-like"/>
    <property type="match status" value="1"/>
</dbReference>
<reference evidence="3 4" key="1">
    <citation type="submission" date="2016-12" db="EMBL/GenBank/DDBJ databases">
        <authorList>
            <person name="Song W.-J."/>
            <person name="Kurnit D.M."/>
        </authorList>
    </citation>
    <scope>NUCLEOTIDE SEQUENCE [LARGE SCALE GENOMIC DNA]</scope>
    <source>
        <strain evidence="3 4">ATCC 49181</strain>
    </source>
</reference>
<dbReference type="STRING" id="44575.SAMN05216419_104218"/>
<gene>
    <name evidence="3" type="ORF">SAMN02743940_0122</name>
</gene>
<dbReference type="CDD" id="cd02966">
    <property type="entry name" value="TlpA_like_family"/>
    <property type="match status" value="1"/>
</dbReference>
<evidence type="ECO:0000259" key="2">
    <source>
        <dbReference type="PROSITE" id="PS51352"/>
    </source>
</evidence>
<dbReference type="GO" id="GO:0016853">
    <property type="term" value="F:isomerase activity"/>
    <property type="evidence" value="ECO:0007669"/>
    <property type="project" value="UniProtKB-KW"/>
</dbReference>
<protein>
    <submittedName>
        <fullName evidence="3">Thiol-disulfide isomerase or thioredoxin</fullName>
    </submittedName>
</protein>
<dbReference type="PANTHER" id="PTHR42852:SF18">
    <property type="entry name" value="CHROMOSOME UNDETERMINED SCAFFOLD_47, WHOLE GENOME SHOTGUN SEQUENCE"/>
    <property type="match status" value="1"/>
</dbReference>
<dbReference type="Pfam" id="PF00578">
    <property type="entry name" value="AhpC-TSA"/>
    <property type="match status" value="1"/>
</dbReference>
<keyword evidence="4" id="KW-1185">Reference proteome</keyword>
<dbReference type="InterPro" id="IPR013766">
    <property type="entry name" value="Thioredoxin_domain"/>
</dbReference>
<organism evidence="3 4">
    <name type="scientific">Nitrosomonas cryotolerans ATCC 49181</name>
    <dbReference type="NCBI Taxonomy" id="1131553"/>
    <lineage>
        <taxon>Bacteria</taxon>
        <taxon>Pseudomonadati</taxon>
        <taxon>Pseudomonadota</taxon>
        <taxon>Betaproteobacteria</taxon>
        <taxon>Nitrosomonadales</taxon>
        <taxon>Nitrosomonadaceae</taxon>
        <taxon>Nitrosomonas</taxon>
    </lineage>
</organism>
<sequence length="195" mass="21412">MATLKQGLLFLGVAAFALTAGFLLRSQLIGDTQQTSLSSAASKQGAEAILAANLPDIHGENQAIAQWQGQVLVVNFWATWCAPCREEIPEFIEMQEKFHDQGLLFIGIAIDREEKVVAYSKEFGINYPVLVGGMDAMSLAEAAGNHQSALPFTVIINHNGEMMTTYLGRVDQKKLEKTLIPLLQDRSQSRHQTPL</sequence>
<accession>A0A1N6F760</accession>
<dbReference type="InterPro" id="IPR036249">
    <property type="entry name" value="Thioredoxin-like_sf"/>
</dbReference>
<name>A0A1N6F760_9PROT</name>
<evidence type="ECO:0000256" key="1">
    <source>
        <dbReference type="ARBA" id="ARBA00023284"/>
    </source>
</evidence>
<dbReference type="EMBL" id="FSRO01000001">
    <property type="protein sequence ID" value="SIN91090.1"/>
    <property type="molecule type" value="Genomic_DNA"/>
</dbReference>
<dbReference type="AlphaFoldDB" id="A0A1N6F760"/>
<dbReference type="InterPro" id="IPR050553">
    <property type="entry name" value="Thioredoxin_ResA/DsbE_sf"/>
</dbReference>
<dbReference type="GO" id="GO:0016209">
    <property type="term" value="F:antioxidant activity"/>
    <property type="evidence" value="ECO:0007669"/>
    <property type="project" value="InterPro"/>
</dbReference>
<evidence type="ECO:0000313" key="3">
    <source>
        <dbReference type="EMBL" id="SIN91090.1"/>
    </source>
</evidence>
<dbReference type="PROSITE" id="PS51352">
    <property type="entry name" value="THIOREDOXIN_2"/>
    <property type="match status" value="1"/>
</dbReference>
<proteinExistence type="predicted"/>
<dbReference type="GO" id="GO:0015036">
    <property type="term" value="F:disulfide oxidoreductase activity"/>
    <property type="evidence" value="ECO:0007669"/>
    <property type="project" value="UniProtKB-ARBA"/>
</dbReference>
<dbReference type="PANTHER" id="PTHR42852">
    <property type="entry name" value="THIOL:DISULFIDE INTERCHANGE PROTEIN DSBE"/>
    <property type="match status" value="1"/>
</dbReference>